<keyword evidence="2" id="KW-1185">Reference proteome</keyword>
<accession>A0A232EP99</accession>
<evidence type="ECO:0000313" key="2">
    <source>
        <dbReference type="Proteomes" id="UP000215335"/>
    </source>
</evidence>
<reference evidence="1 2" key="1">
    <citation type="journal article" date="2017" name="Curr. Biol.">
        <title>The Evolution of Venom by Co-option of Single-Copy Genes.</title>
        <authorList>
            <person name="Martinson E.O."/>
            <person name="Mrinalini"/>
            <person name="Kelkar Y.D."/>
            <person name="Chang C.H."/>
            <person name="Werren J.H."/>
        </authorList>
    </citation>
    <scope>NUCLEOTIDE SEQUENCE [LARGE SCALE GENOMIC DNA]</scope>
    <source>
        <strain evidence="1 2">Alberta</strain>
        <tissue evidence="1">Whole body</tissue>
    </source>
</reference>
<name>A0A232EP99_9HYME</name>
<sequence>MTNPLCTAFNTIEWLHYHSQMTSAQDAGARAYLIFNPINVRTRGGRPTGNSPPL</sequence>
<dbReference type="Proteomes" id="UP000215335">
    <property type="component" value="Unassembled WGS sequence"/>
</dbReference>
<proteinExistence type="predicted"/>
<dbReference type="EMBL" id="NNAY01003000">
    <property type="protein sequence ID" value="OXU20147.1"/>
    <property type="molecule type" value="Genomic_DNA"/>
</dbReference>
<evidence type="ECO:0000313" key="1">
    <source>
        <dbReference type="EMBL" id="OXU20147.1"/>
    </source>
</evidence>
<gene>
    <name evidence="1" type="ORF">TSAR_008164</name>
</gene>
<dbReference type="AlphaFoldDB" id="A0A232EP99"/>
<comment type="caution">
    <text evidence="1">The sequence shown here is derived from an EMBL/GenBank/DDBJ whole genome shotgun (WGS) entry which is preliminary data.</text>
</comment>
<protein>
    <submittedName>
        <fullName evidence="1">Uncharacterized protein</fullName>
    </submittedName>
</protein>
<organism evidence="1 2">
    <name type="scientific">Trichomalopsis sarcophagae</name>
    <dbReference type="NCBI Taxonomy" id="543379"/>
    <lineage>
        <taxon>Eukaryota</taxon>
        <taxon>Metazoa</taxon>
        <taxon>Ecdysozoa</taxon>
        <taxon>Arthropoda</taxon>
        <taxon>Hexapoda</taxon>
        <taxon>Insecta</taxon>
        <taxon>Pterygota</taxon>
        <taxon>Neoptera</taxon>
        <taxon>Endopterygota</taxon>
        <taxon>Hymenoptera</taxon>
        <taxon>Apocrita</taxon>
        <taxon>Proctotrupomorpha</taxon>
        <taxon>Chalcidoidea</taxon>
        <taxon>Pteromalidae</taxon>
        <taxon>Pteromalinae</taxon>
        <taxon>Trichomalopsis</taxon>
    </lineage>
</organism>